<evidence type="ECO:0000313" key="2">
    <source>
        <dbReference type="Proteomes" id="UP000252585"/>
    </source>
</evidence>
<dbReference type="EMBL" id="QPJJ01000008">
    <property type="protein sequence ID" value="RCW67025.1"/>
    <property type="molecule type" value="Genomic_DNA"/>
</dbReference>
<name>A0A368XGR7_9BACI</name>
<dbReference type="RefSeq" id="WP_114353171.1">
    <property type="nucleotide sequence ID" value="NZ_QPJJ01000008.1"/>
</dbReference>
<gene>
    <name evidence="1" type="ORF">DFR57_108121</name>
</gene>
<sequence length="104" mass="11985">MNSKTNPSSIKLLRSAYPQLYDYLIKELSAHNIHSFDIQATSRDIGTEVEIQVQFGEEFNNTYSKTFSKEKVTEINDAFSNFCEEIAETCKETLIADYFKMVKP</sequence>
<dbReference type="AlphaFoldDB" id="A0A368XGR7"/>
<keyword evidence="2" id="KW-1185">Reference proteome</keyword>
<proteinExistence type="predicted"/>
<dbReference type="OrthoDB" id="2629255at2"/>
<accession>A0A368XGR7</accession>
<reference evidence="1 2" key="1">
    <citation type="submission" date="2018-07" db="EMBL/GenBank/DDBJ databases">
        <title>Genomic Encyclopedia of Type Strains, Phase IV (KMG-IV): sequencing the most valuable type-strain genomes for metagenomic binning, comparative biology and taxonomic classification.</title>
        <authorList>
            <person name="Goeker M."/>
        </authorList>
    </citation>
    <scope>NUCLEOTIDE SEQUENCE [LARGE SCALE GENOMIC DNA]</scope>
    <source>
        <strain evidence="1 2">DSM 27696</strain>
    </source>
</reference>
<protein>
    <submittedName>
        <fullName evidence="1">Uncharacterized protein</fullName>
    </submittedName>
</protein>
<comment type="caution">
    <text evidence="1">The sequence shown here is derived from an EMBL/GenBank/DDBJ whole genome shotgun (WGS) entry which is preliminary data.</text>
</comment>
<dbReference type="Proteomes" id="UP000252585">
    <property type="component" value="Unassembled WGS sequence"/>
</dbReference>
<evidence type="ECO:0000313" key="1">
    <source>
        <dbReference type="EMBL" id="RCW67025.1"/>
    </source>
</evidence>
<organism evidence="1 2">
    <name type="scientific">Saliterribacillus persicus</name>
    <dbReference type="NCBI Taxonomy" id="930114"/>
    <lineage>
        <taxon>Bacteria</taxon>
        <taxon>Bacillati</taxon>
        <taxon>Bacillota</taxon>
        <taxon>Bacilli</taxon>
        <taxon>Bacillales</taxon>
        <taxon>Bacillaceae</taxon>
        <taxon>Saliterribacillus</taxon>
    </lineage>
</organism>